<protein>
    <submittedName>
        <fullName evidence="3">Release factor glutamine methyltransferase</fullName>
        <ecNumber evidence="3">2.1.1.297</ecNumber>
    </submittedName>
</protein>
<dbReference type="InterPro" id="IPR007848">
    <property type="entry name" value="Small_mtfrase_dom"/>
</dbReference>
<reference evidence="3 4" key="1">
    <citation type="submission" date="2020-07" db="EMBL/GenBank/DDBJ databases">
        <title>Sequencing the genomes of 1000 actinobacteria strains.</title>
        <authorList>
            <person name="Klenk H.-P."/>
        </authorList>
    </citation>
    <scope>NUCLEOTIDE SEQUENCE [LARGE SCALE GENOMIC DNA]</scope>
    <source>
        <strain evidence="3 4">DSM 24552</strain>
    </source>
</reference>
<feature type="region of interest" description="Disordered" evidence="1">
    <location>
        <begin position="92"/>
        <end position="111"/>
    </location>
</feature>
<evidence type="ECO:0000313" key="4">
    <source>
        <dbReference type="Proteomes" id="UP000544110"/>
    </source>
</evidence>
<dbReference type="SUPFAM" id="SSF53335">
    <property type="entry name" value="S-adenosyl-L-methionine-dependent methyltransferases"/>
    <property type="match status" value="1"/>
</dbReference>
<dbReference type="InterPro" id="IPR050320">
    <property type="entry name" value="N5-glutamine_MTase"/>
</dbReference>
<name>A0A7Y9RPV7_9ACTN</name>
<dbReference type="GO" id="GO:0102559">
    <property type="term" value="F:peptide chain release factor N(5)-glutamine methyltransferase activity"/>
    <property type="evidence" value="ECO:0007669"/>
    <property type="project" value="UniProtKB-EC"/>
</dbReference>
<keyword evidence="3" id="KW-0808">Transferase</keyword>
<dbReference type="PANTHER" id="PTHR18895:SF74">
    <property type="entry name" value="MTRF1L RELEASE FACTOR GLUTAMINE METHYLTRANSFERASE"/>
    <property type="match status" value="1"/>
</dbReference>
<feature type="compositionally biased region" description="Pro residues" evidence="1">
    <location>
        <begin position="98"/>
        <end position="111"/>
    </location>
</feature>
<comment type="caution">
    <text evidence="3">The sequence shown here is derived from an EMBL/GenBank/DDBJ whole genome shotgun (WGS) entry which is preliminary data.</text>
</comment>
<dbReference type="EC" id="2.1.1.297" evidence="3"/>
<evidence type="ECO:0000256" key="1">
    <source>
        <dbReference type="SAM" id="MobiDB-lite"/>
    </source>
</evidence>
<dbReference type="Proteomes" id="UP000544110">
    <property type="component" value="Unassembled WGS sequence"/>
</dbReference>
<dbReference type="InterPro" id="IPR029063">
    <property type="entry name" value="SAM-dependent_MTases_sf"/>
</dbReference>
<dbReference type="GO" id="GO:0032259">
    <property type="term" value="P:methylation"/>
    <property type="evidence" value="ECO:0007669"/>
    <property type="project" value="UniProtKB-KW"/>
</dbReference>
<evidence type="ECO:0000313" key="3">
    <source>
        <dbReference type="EMBL" id="NYG54100.1"/>
    </source>
</evidence>
<dbReference type="CDD" id="cd02440">
    <property type="entry name" value="AdoMet_MTases"/>
    <property type="match status" value="1"/>
</dbReference>
<sequence length="285" mass="28457">MSEADPLVARLRAAGCVFAEEEAAELRGSGRAGAALEALVARRVAGEPLEHVVGSVLLGGVRLRVDPGVFVPRQRTLLLVEEAARLLTAARADGRPGPAAPGPAAPGPDAPGPDAPVLVDLCCGAGPVAAVVAHRVPGVRVVAGDLDPRAVACARANLDAAPGGASAVVACGDLDAVVPPELAGAVDVLTAHVPYVPTAALALLPPEAREHEPAAALDGGADGLDLLRRVASAAPRWLRPGGTLLVEVGEGQVDGAGAAYARAGLAPRLLRDDERGALVLAGERA</sequence>
<gene>
    <name evidence="3" type="ORF">BJ989_000404</name>
</gene>
<dbReference type="AlphaFoldDB" id="A0A7Y9RPV7"/>
<dbReference type="PANTHER" id="PTHR18895">
    <property type="entry name" value="HEMK METHYLTRANSFERASE"/>
    <property type="match status" value="1"/>
</dbReference>
<feature type="domain" description="Methyltransferase small" evidence="2">
    <location>
        <begin position="118"/>
        <end position="162"/>
    </location>
</feature>
<keyword evidence="4" id="KW-1185">Reference proteome</keyword>
<organism evidence="3 4">
    <name type="scientific">Nocardioides perillae</name>
    <dbReference type="NCBI Taxonomy" id="1119534"/>
    <lineage>
        <taxon>Bacteria</taxon>
        <taxon>Bacillati</taxon>
        <taxon>Actinomycetota</taxon>
        <taxon>Actinomycetes</taxon>
        <taxon>Propionibacteriales</taxon>
        <taxon>Nocardioidaceae</taxon>
        <taxon>Nocardioides</taxon>
    </lineage>
</organism>
<proteinExistence type="predicted"/>
<keyword evidence="3" id="KW-0489">Methyltransferase</keyword>
<accession>A0A7Y9RPV7</accession>
<dbReference type="Gene3D" id="3.40.50.150">
    <property type="entry name" value="Vaccinia Virus protein VP39"/>
    <property type="match status" value="1"/>
</dbReference>
<evidence type="ECO:0000259" key="2">
    <source>
        <dbReference type="Pfam" id="PF05175"/>
    </source>
</evidence>
<dbReference type="EMBL" id="JACCAC010000001">
    <property type="protein sequence ID" value="NYG54100.1"/>
    <property type="molecule type" value="Genomic_DNA"/>
</dbReference>
<dbReference type="Pfam" id="PF05175">
    <property type="entry name" value="MTS"/>
    <property type="match status" value="1"/>
</dbReference>
<dbReference type="RefSeq" id="WP_179516793.1">
    <property type="nucleotide sequence ID" value="NZ_JACCAC010000001.1"/>
</dbReference>